<dbReference type="GO" id="GO:0016567">
    <property type="term" value="P:protein ubiquitination"/>
    <property type="evidence" value="ECO:0007669"/>
    <property type="project" value="UniProtKB-UniPathway"/>
</dbReference>
<evidence type="ECO:0000256" key="7">
    <source>
        <dbReference type="ARBA" id="ARBA00022692"/>
    </source>
</evidence>
<accession>A0A165F4T0</accession>
<keyword evidence="20" id="KW-1185">Reference proteome</keyword>
<comment type="subcellular location">
    <subcellularLocation>
        <location evidence="2">Endoplasmic reticulum membrane</location>
        <topology evidence="2">Multi-pass membrane protein</topology>
    </subcellularLocation>
</comment>
<dbReference type="UniPathway" id="UPA00143"/>
<dbReference type="GO" id="GO:0061630">
    <property type="term" value="F:ubiquitin protein ligase activity"/>
    <property type="evidence" value="ECO:0007669"/>
    <property type="project" value="UniProtKB-EC"/>
</dbReference>
<dbReference type="InterPro" id="IPR050731">
    <property type="entry name" value="HRD1_E3_ubiq-ligases"/>
</dbReference>
<dbReference type="InParanoid" id="A0A165F4T0"/>
<evidence type="ECO:0000256" key="2">
    <source>
        <dbReference type="ARBA" id="ARBA00004477"/>
    </source>
</evidence>
<gene>
    <name evidence="19" type="ORF">CALCODRAFT_484206</name>
</gene>
<evidence type="ECO:0000256" key="13">
    <source>
        <dbReference type="ARBA" id="ARBA00022989"/>
    </source>
</evidence>
<evidence type="ECO:0000256" key="4">
    <source>
        <dbReference type="ARBA" id="ARBA00010089"/>
    </source>
</evidence>
<comment type="catalytic activity">
    <reaction evidence="1">
        <text>S-ubiquitinyl-[E2 ubiquitin-conjugating enzyme]-L-cysteine + [acceptor protein]-L-lysine = [E2 ubiquitin-conjugating enzyme]-L-cysteine + N(6)-ubiquitinyl-[acceptor protein]-L-lysine.</text>
        <dbReference type="EC" id="2.3.2.27"/>
    </reaction>
</comment>
<keyword evidence="11" id="KW-0256">Endoplasmic reticulum</keyword>
<evidence type="ECO:0000256" key="12">
    <source>
        <dbReference type="ARBA" id="ARBA00022833"/>
    </source>
</evidence>
<feature type="region of interest" description="Disordered" evidence="16">
    <location>
        <begin position="484"/>
        <end position="559"/>
    </location>
</feature>
<evidence type="ECO:0000256" key="11">
    <source>
        <dbReference type="ARBA" id="ARBA00022824"/>
    </source>
</evidence>
<dbReference type="GO" id="GO:0008270">
    <property type="term" value="F:zinc ion binding"/>
    <property type="evidence" value="ECO:0007669"/>
    <property type="project" value="UniProtKB-KW"/>
</dbReference>
<evidence type="ECO:0000256" key="5">
    <source>
        <dbReference type="ARBA" id="ARBA00012483"/>
    </source>
</evidence>
<dbReference type="AlphaFoldDB" id="A0A165F4T0"/>
<keyword evidence="6" id="KW-0808">Transferase</keyword>
<keyword evidence="9 15" id="KW-0863">Zinc-finger</keyword>
<feature type="region of interest" description="Disordered" evidence="16">
    <location>
        <begin position="403"/>
        <end position="439"/>
    </location>
</feature>
<evidence type="ECO:0000256" key="10">
    <source>
        <dbReference type="ARBA" id="ARBA00022786"/>
    </source>
</evidence>
<keyword evidence="14 17" id="KW-0472">Membrane</keyword>
<feature type="region of interest" description="Disordered" evidence="16">
    <location>
        <begin position="571"/>
        <end position="649"/>
    </location>
</feature>
<feature type="compositionally biased region" description="Basic and acidic residues" evidence="16">
    <location>
        <begin position="543"/>
        <end position="557"/>
    </location>
</feature>
<dbReference type="InterPro" id="IPR058051">
    <property type="entry name" value="Znf_RING_synoviolin"/>
</dbReference>
<dbReference type="OrthoDB" id="7759664at2759"/>
<feature type="compositionally biased region" description="Basic and acidic residues" evidence="16">
    <location>
        <begin position="792"/>
        <end position="809"/>
    </location>
</feature>
<sequence length="809" mass="85693">MADVLHRVRAQLTRTASSLVSGHKLAVYGLLSLALAASAVMRAFKQYSNFYSAAVFLSRSAGSVLALANLGFFCTLIFGRIMQRIFFGPLRPSEVERLYDRIWYFLTESLLAFTIFRDEFDTPFILQFGALLFLKSFHWILGDRIEWMDQIPYPGPGWGFHVRTGALFAVLWTADLALLGVAVGQVLENGVGGVVLFGNEYAILAATLINYMLRYLIVTYDIRRAASRGGENAPPWQDKSMWIFYTELFTDFLKLLTYLLFFLVVLTFYGLPLNILRDVYLTLRSFLTRVRDLVRYRNATRNMDARYPDASAAELEQMGDRTCIICRDEMHAAGTEPHEPTPAAGTPGAQAGAAAAQVLVHDGPNMTPKKLPCGHVFHFQCLRSWLERQQSCPTCRRTVLDPTPTAAAGPAAQGQPPAPRPGAAPAPPGAPGAAAQPPAQAQAMLPQLLWQFAGLDPALGAGAVGGLWQAGWQAGQGVLGQQQGQQGQWQAVPGVQPAPAQQGQAQAGGPGPWTPPAGPTAHAPTPTATTPSTPAPGTPAGEPDQRQEEPPDPRRAAAEAALRRMGIRPAPAPAPALAQVDNVPPSPGPGSQPRPGPTPTPTPTRTINIPPPAAGPSTAGQPAQAAGLHRLPSTSIGPSSPGTAPAPGTATAPVLIPLFSPTAAAALPPLSYTTGPGGAGAGAGAGQFPFPPSAYPYPTPPHPSGSPYPPTPAAAARRTALDPSRLSLEEVDDTLQTLERLQGSLWESVEELVRVRSRLAGLVGADGDGRGWAGAGAGAGAAGLERPVVSEARGRRREEEEEPRRSYYS</sequence>
<dbReference type="InterPro" id="IPR013083">
    <property type="entry name" value="Znf_RING/FYVE/PHD"/>
</dbReference>
<feature type="transmembrane region" description="Helical" evidence="17">
    <location>
        <begin position="255"/>
        <end position="276"/>
    </location>
</feature>
<feature type="compositionally biased region" description="Low complexity" evidence="16">
    <location>
        <begin position="519"/>
        <end position="532"/>
    </location>
</feature>
<feature type="compositionally biased region" description="Pro residues" evidence="16">
    <location>
        <begin position="584"/>
        <end position="602"/>
    </location>
</feature>
<protein>
    <recommendedName>
        <fullName evidence="5">RING-type E3 ubiquitin transferase</fullName>
        <ecNumber evidence="5">2.3.2.27</ecNumber>
    </recommendedName>
</protein>
<keyword evidence="8" id="KW-0479">Metal-binding</keyword>
<keyword evidence="12" id="KW-0862">Zinc</keyword>
<feature type="region of interest" description="Disordered" evidence="16">
    <location>
        <begin position="766"/>
        <end position="809"/>
    </location>
</feature>
<evidence type="ECO:0000256" key="3">
    <source>
        <dbReference type="ARBA" id="ARBA00004906"/>
    </source>
</evidence>
<dbReference type="InterPro" id="IPR057992">
    <property type="entry name" value="TPR_SYVN1_N"/>
</dbReference>
<dbReference type="GO" id="GO:0043161">
    <property type="term" value="P:proteasome-mediated ubiquitin-dependent protein catabolic process"/>
    <property type="evidence" value="ECO:0007669"/>
    <property type="project" value="TreeGrafter"/>
</dbReference>
<evidence type="ECO:0000256" key="9">
    <source>
        <dbReference type="ARBA" id="ARBA00022771"/>
    </source>
</evidence>
<evidence type="ECO:0000256" key="14">
    <source>
        <dbReference type="ARBA" id="ARBA00023136"/>
    </source>
</evidence>
<feature type="transmembrane region" description="Helical" evidence="17">
    <location>
        <begin position="25"/>
        <end position="44"/>
    </location>
</feature>
<proteinExistence type="inferred from homology"/>
<comment type="similarity">
    <text evidence="4">Belongs to the HRD1 family.</text>
</comment>
<feature type="transmembrane region" description="Helical" evidence="17">
    <location>
        <begin position="201"/>
        <end position="218"/>
    </location>
</feature>
<evidence type="ECO:0000256" key="17">
    <source>
        <dbReference type="SAM" id="Phobius"/>
    </source>
</evidence>
<keyword evidence="10" id="KW-0833">Ubl conjugation pathway</keyword>
<feature type="compositionally biased region" description="Pro residues" evidence="16">
    <location>
        <begin position="416"/>
        <end position="430"/>
    </location>
</feature>
<dbReference type="PANTHER" id="PTHR22763">
    <property type="entry name" value="RING ZINC FINGER PROTEIN"/>
    <property type="match status" value="1"/>
</dbReference>
<dbReference type="EMBL" id="KV423982">
    <property type="protein sequence ID" value="KZT56189.1"/>
    <property type="molecule type" value="Genomic_DNA"/>
</dbReference>
<reference evidence="19 20" key="1">
    <citation type="journal article" date="2016" name="Mol. Biol. Evol.">
        <title>Comparative Genomics of Early-Diverging Mushroom-Forming Fungi Provides Insights into the Origins of Lignocellulose Decay Capabilities.</title>
        <authorList>
            <person name="Nagy L.G."/>
            <person name="Riley R."/>
            <person name="Tritt A."/>
            <person name="Adam C."/>
            <person name="Daum C."/>
            <person name="Floudas D."/>
            <person name="Sun H."/>
            <person name="Yadav J.S."/>
            <person name="Pangilinan J."/>
            <person name="Larsson K.H."/>
            <person name="Matsuura K."/>
            <person name="Barry K."/>
            <person name="Labutti K."/>
            <person name="Kuo R."/>
            <person name="Ohm R.A."/>
            <person name="Bhattacharya S.S."/>
            <person name="Shirouzu T."/>
            <person name="Yoshinaga Y."/>
            <person name="Martin F.M."/>
            <person name="Grigoriev I.V."/>
            <person name="Hibbett D.S."/>
        </authorList>
    </citation>
    <scope>NUCLEOTIDE SEQUENCE [LARGE SCALE GENOMIC DNA]</scope>
    <source>
        <strain evidence="19 20">HHB12733</strain>
    </source>
</reference>
<dbReference type="CDD" id="cd16479">
    <property type="entry name" value="RING-H2_synoviolin"/>
    <property type="match status" value="1"/>
</dbReference>
<feature type="compositionally biased region" description="Gly residues" evidence="16">
    <location>
        <begin position="766"/>
        <end position="781"/>
    </location>
</feature>
<dbReference type="GO" id="GO:0005789">
    <property type="term" value="C:endoplasmic reticulum membrane"/>
    <property type="evidence" value="ECO:0007669"/>
    <property type="project" value="UniProtKB-SubCell"/>
</dbReference>
<feature type="domain" description="RING-type" evidence="18">
    <location>
        <begin position="323"/>
        <end position="396"/>
    </location>
</feature>
<dbReference type="Pfam" id="PF25563">
    <property type="entry name" value="TPR_SYVN1_N"/>
    <property type="match status" value="1"/>
</dbReference>
<dbReference type="EC" id="2.3.2.27" evidence="5"/>
<dbReference type="STRING" id="1353952.A0A165F4T0"/>
<evidence type="ECO:0000313" key="20">
    <source>
        <dbReference type="Proteomes" id="UP000076842"/>
    </source>
</evidence>
<evidence type="ECO:0000256" key="16">
    <source>
        <dbReference type="SAM" id="MobiDB-lite"/>
    </source>
</evidence>
<dbReference type="SUPFAM" id="SSF57850">
    <property type="entry name" value="RING/U-box"/>
    <property type="match status" value="1"/>
</dbReference>
<feature type="compositionally biased region" description="Pro residues" evidence="16">
    <location>
        <begin position="692"/>
        <end position="712"/>
    </location>
</feature>
<feature type="region of interest" description="Disordered" evidence="16">
    <location>
        <begin position="692"/>
        <end position="720"/>
    </location>
</feature>
<dbReference type="PROSITE" id="PS50089">
    <property type="entry name" value="ZF_RING_2"/>
    <property type="match status" value="1"/>
</dbReference>
<feature type="compositionally biased region" description="Low complexity" evidence="16">
    <location>
        <begin position="403"/>
        <end position="415"/>
    </location>
</feature>
<feature type="compositionally biased region" description="Low complexity" evidence="16">
    <location>
        <begin position="484"/>
        <end position="505"/>
    </location>
</feature>
<dbReference type="Proteomes" id="UP000076842">
    <property type="component" value="Unassembled WGS sequence"/>
</dbReference>
<comment type="pathway">
    <text evidence="3">Protein modification; protein ubiquitination.</text>
</comment>
<organism evidence="19 20">
    <name type="scientific">Calocera cornea HHB12733</name>
    <dbReference type="NCBI Taxonomy" id="1353952"/>
    <lineage>
        <taxon>Eukaryota</taxon>
        <taxon>Fungi</taxon>
        <taxon>Dikarya</taxon>
        <taxon>Basidiomycota</taxon>
        <taxon>Agaricomycotina</taxon>
        <taxon>Dacrymycetes</taxon>
        <taxon>Dacrymycetales</taxon>
        <taxon>Dacrymycetaceae</taxon>
        <taxon>Calocera</taxon>
    </lineage>
</organism>
<name>A0A165F4T0_9BASI</name>
<dbReference type="PANTHER" id="PTHR22763:SF184">
    <property type="entry name" value="E3 UBIQUITIN-PROTEIN LIGASE SYNOVIOLIN"/>
    <property type="match status" value="1"/>
</dbReference>
<evidence type="ECO:0000256" key="15">
    <source>
        <dbReference type="PROSITE-ProRule" id="PRU00175"/>
    </source>
</evidence>
<dbReference type="GO" id="GO:0036503">
    <property type="term" value="P:ERAD pathway"/>
    <property type="evidence" value="ECO:0007669"/>
    <property type="project" value="TreeGrafter"/>
</dbReference>
<dbReference type="InterPro" id="IPR001841">
    <property type="entry name" value="Znf_RING"/>
</dbReference>
<evidence type="ECO:0000259" key="18">
    <source>
        <dbReference type="PROSITE" id="PS50089"/>
    </source>
</evidence>
<evidence type="ECO:0000256" key="8">
    <source>
        <dbReference type="ARBA" id="ARBA00022723"/>
    </source>
</evidence>
<dbReference type="SMART" id="SM00184">
    <property type="entry name" value="RING"/>
    <property type="match status" value="1"/>
</dbReference>
<keyword evidence="13 17" id="KW-1133">Transmembrane helix</keyword>
<keyword evidence="7 17" id="KW-0812">Transmembrane</keyword>
<dbReference type="Pfam" id="PF13639">
    <property type="entry name" value="zf-RING_2"/>
    <property type="match status" value="1"/>
</dbReference>
<feature type="transmembrane region" description="Helical" evidence="17">
    <location>
        <begin position="50"/>
        <end position="78"/>
    </location>
</feature>
<dbReference type="Gene3D" id="3.30.40.10">
    <property type="entry name" value="Zinc/RING finger domain, C3HC4 (zinc finger)"/>
    <property type="match status" value="1"/>
</dbReference>
<feature type="transmembrane region" description="Helical" evidence="17">
    <location>
        <begin position="162"/>
        <end position="181"/>
    </location>
</feature>
<feature type="compositionally biased region" description="Low complexity" evidence="16">
    <location>
        <begin position="632"/>
        <end position="649"/>
    </location>
</feature>
<evidence type="ECO:0000256" key="6">
    <source>
        <dbReference type="ARBA" id="ARBA00022679"/>
    </source>
</evidence>
<evidence type="ECO:0000256" key="1">
    <source>
        <dbReference type="ARBA" id="ARBA00000900"/>
    </source>
</evidence>
<evidence type="ECO:0000313" key="19">
    <source>
        <dbReference type="EMBL" id="KZT56189.1"/>
    </source>
</evidence>